<evidence type="ECO:0000313" key="3">
    <source>
        <dbReference type="EMBL" id="MFH8253140.1"/>
    </source>
</evidence>
<keyword evidence="4" id="KW-1185">Reference proteome</keyword>
<keyword evidence="1" id="KW-0732">Signal</keyword>
<dbReference type="Proteomes" id="UP001610861">
    <property type="component" value="Unassembled WGS sequence"/>
</dbReference>
<feature type="chain" id="PRO_5045734393" evidence="1">
    <location>
        <begin position="22"/>
        <end position="199"/>
    </location>
</feature>
<feature type="signal peptide" evidence="1">
    <location>
        <begin position="1"/>
        <end position="21"/>
    </location>
</feature>
<dbReference type="EMBL" id="JBIQWL010000016">
    <property type="protein sequence ID" value="MFH8253140.1"/>
    <property type="molecule type" value="Genomic_DNA"/>
</dbReference>
<dbReference type="PROSITE" id="PS51257">
    <property type="entry name" value="PROKAR_LIPOPROTEIN"/>
    <property type="match status" value="1"/>
</dbReference>
<name>A0ABW7QEG6_9MICO</name>
<sequence>MNRIRTVAVASTALAAALVLAGCAPQQSTMPGMNHESGMMSSSESADYNEADAMFATMMIPHHEQAIEMADMVLAKEGVDARVTDLATDIKEAQGPEIKTMQGWLEDWGVADDSDSMGGMDHGDGMMSEDDMAALDAATGPEASRLFLEQMIMHHEGAIEMAQTEVESGQNPDAVALANKIVEDQTTEIATMQDLLEQL</sequence>
<dbReference type="Gene3D" id="1.20.1260.10">
    <property type="match status" value="1"/>
</dbReference>
<dbReference type="PANTHER" id="PTHR36933:SF1">
    <property type="entry name" value="SLL0788 PROTEIN"/>
    <property type="match status" value="1"/>
</dbReference>
<dbReference type="InterPro" id="IPR005183">
    <property type="entry name" value="DUF305_CopM-like"/>
</dbReference>
<proteinExistence type="predicted"/>
<organism evidence="3 4">
    <name type="scientific">Microbacterium alkaliflavum</name>
    <dbReference type="NCBI Taxonomy" id="3248839"/>
    <lineage>
        <taxon>Bacteria</taxon>
        <taxon>Bacillati</taxon>
        <taxon>Actinomycetota</taxon>
        <taxon>Actinomycetes</taxon>
        <taxon>Micrococcales</taxon>
        <taxon>Microbacteriaceae</taxon>
        <taxon>Microbacterium</taxon>
    </lineage>
</organism>
<dbReference type="Pfam" id="PF03713">
    <property type="entry name" value="DUF305"/>
    <property type="match status" value="1"/>
</dbReference>
<accession>A0ABW7QEG6</accession>
<dbReference type="InterPro" id="IPR012347">
    <property type="entry name" value="Ferritin-like"/>
</dbReference>
<gene>
    <name evidence="3" type="ORF">ACH3VR_22425</name>
</gene>
<feature type="domain" description="DUF305" evidence="2">
    <location>
        <begin position="52"/>
        <end position="196"/>
    </location>
</feature>
<evidence type="ECO:0000259" key="2">
    <source>
        <dbReference type="Pfam" id="PF03713"/>
    </source>
</evidence>
<dbReference type="PANTHER" id="PTHR36933">
    <property type="entry name" value="SLL0788 PROTEIN"/>
    <property type="match status" value="1"/>
</dbReference>
<protein>
    <submittedName>
        <fullName evidence="3">DUF305 domain-containing protein</fullName>
    </submittedName>
</protein>
<evidence type="ECO:0000313" key="4">
    <source>
        <dbReference type="Proteomes" id="UP001610861"/>
    </source>
</evidence>
<dbReference type="RefSeq" id="WP_397558563.1">
    <property type="nucleotide sequence ID" value="NZ_JBIQWL010000016.1"/>
</dbReference>
<reference evidence="3 4" key="1">
    <citation type="submission" date="2024-09" db="EMBL/GenBank/DDBJ databases">
        <authorList>
            <person name="Pan X."/>
        </authorList>
    </citation>
    <scope>NUCLEOTIDE SEQUENCE [LARGE SCALE GENOMIC DNA]</scope>
    <source>
        <strain evidence="3 4">B2969</strain>
    </source>
</reference>
<comment type="caution">
    <text evidence="3">The sequence shown here is derived from an EMBL/GenBank/DDBJ whole genome shotgun (WGS) entry which is preliminary data.</text>
</comment>
<evidence type="ECO:0000256" key="1">
    <source>
        <dbReference type="SAM" id="SignalP"/>
    </source>
</evidence>